<comment type="caution">
    <text evidence="7">The sequence shown here is derived from an EMBL/GenBank/DDBJ whole genome shotgun (WGS) entry which is preliminary data.</text>
</comment>
<feature type="transmembrane region" description="Helical" evidence="4">
    <location>
        <begin position="98"/>
        <end position="117"/>
    </location>
</feature>
<evidence type="ECO:0000259" key="6">
    <source>
        <dbReference type="Pfam" id="PF14257"/>
    </source>
</evidence>
<name>A0A841KNF1_9FIRM</name>
<evidence type="ECO:0000313" key="7">
    <source>
        <dbReference type="EMBL" id="MBB6214933.1"/>
    </source>
</evidence>
<evidence type="ECO:0000259" key="5">
    <source>
        <dbReference type="Pfam" id="PF13490"/>
    </source>
</evidence>
<keyword evidence="4" id="KW-0812">Transmembrane</keyword>
<feature type="domain" description="Putative zinc-finger" evidence="5">
    <location>
        <begin position="3"/>
        <end position="36"/>
    </location>
</feature>
<evidence type="ECO:0000256" key="1">
    <source>
        <dbReference type="ARBA" id="ARBA00024353"/>
    </source>
</evidence>
<evidence type="ECO:0000256" key="2">
    <source>
        <dbReference type="ARBA" id="ARBA00024438"/>
    </source>
</evidence>
<comment type="similarity">
    <text evidence="1">Belongs to the zinc-associated anti-sigma factor (ZAS) superfamily. Anti-sigma-W factor family.</text>
</comment>
<dbReference type="Gene3D" id="1.10.10.1320">
    <property type="entry name" value="Anti-sigma factor, zinc-finger domain"/>
    <property type="match status" value="1"/>
</dbReference>
<dbReference type="Pfam" id="PF13490">
    <property type="entry name" value="zf-HC2"/>
    <property type="match status" value="1"/>
</dbReference>
<sequence>MNCTEITELISLYIDDLLDEHTANMLQKHLKECEVCKQEYEELLSIKNMCNELPMIELPSNFEASLHEKLIRAKEDHANVIEIGDSSPSKKKHNWKNWKVYTSIAALFIVLILSNSINEMRFNNSEMRENRSMESTDTELSKTTPAPAAPELKMDTTSDGGGDTVEEYGLKAQQNRGFVEERIADQNGQNIQTADMQAESDRKVIKSGYVDLNVDEYDEKFSQITRIVSDSGGFIESSNTQYKQYNEANPEESLKFGSVLIRIPENRFVEVLDQIKSLGVVTNISISGQDITKEYRSTVDEIENLKIQEKSLRGIMEKASNVKDILEVERELSRVRGEINRMTGDVKRWDDLVSLSTIQITLNEMSPKDKEIYPIRDNVWLKAQKGFIKTVNEIIQFAENGFIKIVSILPVLLVFLVIGIPLGIYVFRRIKGQKNKQK</sequence>
<keyword evidence="8" id="KW-1185">Reference proteome</keyword>
<dbReference type="EMBL" id="JACHEN010000004">
    <property type="protein sequence ID" value="MBB6214933.1"/>
    <property type="molecule type" value="Genomic_DNA"/>
</dbReference>
<keyword evidence="4" id="KW-1133">Transmembrane helix</keyword>
<dbReference type="Pfam" id="PF14257">
    <property type="entry name" value="DUF4349"/>
    <property type="match status" value="1"/>
</dbReference>
<dbReference type="Proteomes" id="UP000579281">
    <property type="component" value="Unassembled WGS sequence"/>
</dbReference>
<evidence type="ECO:0000313" key="8">
    <source>
        <dbReference type="Proteomes" id="UP000579281"/>
    </source>
</evidence>
<feature type="transmembrane region" description="Helical" evidence="4">
    <location>
        <begin position="405"/>
        <end position="427"/>
    </location>
</feature>
<dbReference type="InterPro" id="IPR041916">
    <property type="entry name" value="Anti_sigma_zinc_sf"/>
</dbReference>
<keyword evidence="4" id="KW-0472">Membrane</keyword>
<gene>
    <name evidence="7" type="ORF">HNQ80_001018</name>
</gene>
<proteinExistence type="inferred from homology"/>
<protein>
    <recommendedName>
        <fullName evidence="2">Anti-sigma-W factor RsiW</fullName>
    </recommendedName>
</protein>
<evidence type="ECO:0000256" key="3">
    <source>
        <dbReference type="SAM" id="MobiDB-lite"/>
    </source>
</evidence>
<dbReference type="InterPro" id="IPR025645">
    <property type="entry name" value="DUF4349"/>
</dbReference>
<organism evidence="7 8">
    <name type="scientific">Anaerosolibacter carboniphilus</name>
    <dbReference type="NCBI Taxonomy" id="1417629"/>
    <lineage>
        <taxon>Bacteria</taxon>
        <taxon>Bacillati</taxon>
        <taxon>Bacillota</taxon>
        <taxon>Clostridia</taxon>
        <taxon>Peptostreptococcales</taxon>
        <taxon>Thermotaleaceae</taxon>
        <taxon>Anaerosolibacter</taxon>
    </lineage>
</organism>
<feature type="domain" description="DUF4349" evidence="6">
    <location>
        <begin position="202"/>
        <end position="420"/>
    </location>
</feature>
<dbReference type="InterPro" id="IPR027383">
    <property type="entry name" value="Znf_put"/>
</dbReference>
<evidence type="ECO:0000256" key="4">
    <source>
        <dbReference type="SAM" id="Phobius"/>
    </source>
</evidence>
<reference evidence="7 8" key="1">
    <citation type="submission" date="2020-08" db="EMBL/GenBank/DDBJ databases">
        <title>Genomic Encyclopedia of Type Strains, Phase IV (KMG-IV): sequencing the most valuable type-strain genomes for metagenomic binning, comparative biology and taxonomic classification.</title>
        <authorList>
            <person name="Goeker M."/>
        </authorList>
    </citation>
    <scope>NUCLEOTIDE SEQUENCE [LARGE SCALE GENOMIC DNA]</scope>
    <source>
        <strain evidence="7 8">DSM 103526</strain>
    </source>
</reference>
<feature type="region of interest" description="Disordered" evidence="3">
    <location>
        <begin position="127"/>
        <end position="160"/>
    </location>
</feature>
<dbReference type="RefSeq" id="WP_184308853.1">
    <property type="nucleotide sequence ID" value="NZ_JACHEN010000004.1"/>
</dbReference>
<dbReference type="AlphaFoldDB" id="A0A841KNF1"/>
<accession>A0A841KNF1</accession>